<evidence type="ECO:0000313" key="2">
    <source>
        <dbReference type="Proteomes" id="UP000248039"/>
    </source>
</evidence>
<keyword evidence="2" id="KW-1185">Reference proteome</keyword>
<organism evidence="1 2">
    <name type="scientific">Streptomyces tateyamensis</name>
    <dbReference type="NCBI Taxonomy" id="565073"/>
    <lineage>
        <taxon>Bacteria</taxon>
        <taxon>Bacillati</taxon>
        <taxon>Actinomycetota</taxon>
        <taxon>Actinomycetes</taxon>
        <taxon>Kitasatosporales</taxon>
        <taxon>Streptomycetaceae</taxon>
        <taxon>Streptomyces</taxon>
    </lineage>
</organism>
<sequence length="163" mass="16424">MERTLADARGRGASIIVAKGTLTGHTGPEGLPYAEMQLTDVHTLSGPSMASGSHVWANSAHGPSGPIPGADAGALWATDGSLFAIIWPQPSGGFLTGPTMSVAPVVGNQVILSTAGCWNTTGLTSTPFTGPLAEIPGSDSYTRAAVNGLHGVPLDTIQALATH</sequence>
<reference evidence="1 2" key="1">
    <citation type="submission" date="2018-03" db="EMBL/GenBank/DDBJ databases">
        <title>Bioinformatic expansion and discovery of thiopeptide antibiotics.</title>
        <authorList>
            <person name="Schwalen C.J."/>
            <person name="Hudson G.A."/>
            <person name="Mitchell D.A."/>
        </authorList>
    </citation>
    <scope>NUCLEOTIDE SEQUENCE [LARGE SCALE GENOMIC DNA]</scope>
    <source>
        <strain evidence="1 2">ATCC 21389</strain>
    </source>
</reference>
<proteinExistence type="predicted"/>
<evidence type="ECO:0000313" key="1">
    <source>
        <dbReference type="EMBL" id="PYC88420.1"/>
    </source>
</evidence>
<gene>
    <name evidence="1" type="ORF">C7C46_00670</name>
</gene>
<name>A0A2V4P3X9_9ACTN</name>
<comment type="caution">
    <text evidence="1">The sequence shown here is derived from an EMBL/GenBank/DDBJ whole genome shotgun (WGS) entry which is preliminary data.</text>
</comment>
<protein>
    <submittedName>
        <fullName evidence="1">Uncharacterized protein</fullName>
    </submittedName>
</protein>
<dbReference type="EMBL" id="PYBW01000004">
    <property type="protein sequence ID" value="PYC88420.1"/>
    <property type="molecule type" value="Genomic_DNA"/>
</dbReference>
<dbReference type="AlphaFoldDB" id="A0A2V4P3X9"/>
<dbReference type="Proteomes" id="UP000248039">
    <property type="component" value="Unassembled WGS sequence"/>
</dbReference>
<accession>A0A2V4P3X9</accession>